<evidence type="ECO:0000313" key="2">
    <source>
        <dbReference type="EMBL" id="AMB57860.1"/>
    </source>
</evidence>
<evidence type="ECO:0000313" key="3">
    <source>
        <dbReference type="Proteomes" id="UP000058305"/>
    </source>
</evidence>
<proteinExistence type="predicted"/>
<dbReference type="OrthoDB" id="4989780at2"/>
<feature type="compositionally biased region" description="Low complexity" evidence="1">
    <location>
        <begin position="1"/>
        <end position="22"/>
    </location>
</feature>
<keyword evidence="3" id="KW-1185">Reference proteome</keyword>
<sequence length="155" mass="17568">MTRSSRSPSGRASSRAAGGSARRGIRDRHGRGLRSSVSGPYLPMLGGRIEVFEETILSTAEYLRGVWPAELANVRFEVAAAPEQALHGDHVDRWHVDQQRGRIVFFRVPIQRMSKLHHDDALHRRMMVESCVFRAVGDLLGKDPWDLAPDRFRHF</sequence>
<feature type="compositionally biased region" description="Basic residues" evidence="1">
    <location>
        <begin position="23"/>
        <end position="32"/>
    </location>
</feature>
<evidence type="ECO:0008006" key="4">
    <source>
        <dbReference type="Google" id="ProtNLM"/>
    </source>
</evidence>
<dbReference type="CDD" id="cd12954">
    <property type="entry name" value="MMP_TTHA0227_like_1"/>
    <property type="match status" value="1"/>
</dbReference>
<reference evidence="2 3" key="1">
    <citation type="journal article" date="2016" name="J. Biotechnol.">
        <title>First complete genome sequence of a species in the genus Microterricola, an extremophilic cold active enzyme producing bacterial strain ERGS5:02 isolated from Sikkim Himalaya.</title>
        <authorList>
            <person name="Himanshu"/>
            <person name="Swarnkar M.K."/>
            <person name="Singh D."/>
            <person name="Kumar R."/>
        </authorList>
    </citation>
    <scope>NUCLEOTIDE SEQUENCE [LARGE SCALE GENOMIC DNA]</scope>
    <source>
        <strain evidence="2 3">ERGS5:02</strain>
    </source>
</reference>
<feature type="region of interest" description="Disordered" evidence="1">
    <location>
        <begin position="1"/>
        <end position="34"/>
    </location>
</feature>
<name>A0A109QX79_9MICO</name>
<reference evidence="3" key="2">
    <citation type="submission" date="2016-01" db="EMBL/GenBank/DDBJ databases">
        <title>First complete genome sequence of a species in the genus Microterricola, an extremophilic cold active enzyme producing strain ERGS5:02 isolated from Sikkim Himalaya.</title>
        <authorList>
            <person name="Kumar R."/>
            <person name="Singh D."/>
            <person name="Swarnkar M.K."/>
        </authorList>
    </citation>
    <scope>NUCLEOTIDE SEQUENCE [LARGE SCALE GENOMIC DNA]</scope>
    <source>
        <strain evidence="3">ERGS5:02</strain>
    </source>
</reference>
<dbReference type="EMBL" id="CP014145">
    <property type="protein sequence ID" value="AMB57860.1"/>
    <property type="molecule type" value="Genomic_DNA"/>
</dbReference>
<organism evidence="2 3">
    <name type="scientific">Microterricola viridarii</name>
    <dbReference type="NCBI Taxonomy" id="412690"/>
    <lineage>
        <taxon>Bacteria</taxon>
        <taxon>Bacillati</taxon>
        <taxon>Actinomycetota</taxon>
        <taxon>Actinomycetes</taxon>
        <taxon>Micrococcales</taxon>
        <taxon>Microbacteriaceae</taxon>
        <taxon>Microterricola</taxon>
    </lineage>
</organism>
<dbReference type="AlphaFoldDB" id="A0A109QX79"/>
<protein>
    <recommendedName>
        <fullName evidence="4">Metallopeptidase family protein</fullName>
    </recommendedName>
</protein>
<evidence type="ECO:0000256" key="1">
    <source>
        <dbReference type="SAM" id="MobiDB-lite"/>
    </source>
</evidence>
<accession>A0A109QX79</accession>
<dbReference type="KEGG" id="mvd:AWU67_02135"/>
<dbReference type="RefSeq" id="WP_067226145.1">
    <property type="nucleotide sequence ID" value="NZ_CP014145.1"/>
</dbReference>
<dbReference type="SUPFAM" id="SSF55486">
    <property type="entry name" value="Metalloproteases ('zincins'), catalytic domain"/>
    <property type="match status" value="1"/>
</dbReference>
<gene>
    <name evidence="2" type="ORF">AWU67_02135</name>
</gene>
<dbReference type="Proteomes" id="UP000058305">
    <property type="component" value="Chromosome"/>
</dbReference>